<keyword evidence="3" id="KW-0539">Nucleus</keyword>
<dbReference type="GO" id="GO:0006406">
    <property type="term" value="P:mRNA export from nucleus"/>
    <property type="evidence" value="ECO:0007669"/>
    <property type="project" value="TreeGrafter"/>
</dbReference>
<dbReference type="Pfam" id="PF05699">
    <property type="entry name" value="Dimer_Tnp_hAT"/>
    <property type="match status" value="1"/>
</dbReference>
<dbReference type="EMBL" id="BMAV01020679">
    <property type="protein sequence ID" value="GFY74312.1"/>
    <property type="molecule type" value="Genomic_DNA"/>
</dbReference>
<accession>A0A8X6YPS2</accession>
<dbReference type="GO" id="GO:0003729">
    <property type="term" value="F:mRNA binding"/>
    <property type="evidence" value="ECO:0007669"/>
    <property type="project" value="TreeGrafter"/>
</dbReference>
<dbReference type="GO" id="GO:0046983">
    <property type="term" value="F:protein dimerization activity"/>
    <property type="evidence" value="ECO:0007669"/>
    <property type="project" value="InterPro"/>
</dbReference>
<dbReference type="AlphaFoldDB" id="A0A8X6YPS2"/>
<dbReference type="Pfam" id="PF09766">
    <property type="entry name" value="FmiP_Thoc5"/>
    <property type="match status" value="1"/>
</dbReference>
<dbReference type="OrthoDB" id="20582at2759"/>
<organism evidence="6 7">
    <name type="scientific">Trichonephila inaurata madagascariensis</name>
    <dbReference type="NCBI Taxonomy" id="2747483"/>
    <lineage>
        <taxon>Eukaryota</taxon>
        <taxon>Metazoa</taxon>
        <taxon>Ecdysozoa</taxon>
        <taxon>Arthropoda</taxon>
        <taxon>Chelicerata</taxon>
        <taxon>Arachnida</taxon>
        <taxon>Araneae</taxon>
        <taxon>Araneomorphae</taxon>
        <taxon>Entelegynae</taxon>
        <taxon>Araneoidea</taxon>
        <taxon>Nephilidae</taxon>
        <taxon>Trichonephila</taxon>
        <taxon>Trichonephila inaurata</taxon>
    </lineage>
</organism>
<comment type="subcellular location">
    <subcellularLocation>
        <location evidence="1">Nucleus</location>
    </subcellularLocation>
</comment>
<evidence type="ECO:0000313" key="7">
    <source>
        <dbReference type="Proteomes" id="UP000886998"/>
    </source>
</evidence>
<name>A0A8X6YPS2_9ARAC</name>
<dbReference type="PANTHER" id="PTHR13375">
    <property type="entry name" value="FMS INTERACTING PROTEIN"/>
    <property type="match status" value="1"/>
</dbReference>
<protein>
    <submittedName>
        <fullName evidence="6">THO complex subunit 5 homolog</fullName>
    </submittedName>
</protein>
<feature type="region of interest" description="Disordered" evidence="4">
    <location>
        <begin position="352"/>
        <end position="386"/>
    </location>
</feature>
<reference evidence="6" key="1">
    <citation type="submission" date="2020-08" db="EMBL/GenBank/DDBJ databases">
        <title>Multicomponent nature underlies the extraordinary mechanical properties of spider dragline silk.</title>
        <authorList>
            <person name="Kono N."/>
            <person name="Nakamura H."/>
            <person name="Mori M."/>
            <person name="Yoshida Y."/>
            <person name="Ohtoshi R."/>
            <person name="Malay A.D."/>
            <person name="Moran D.A.P."/>
            <person name="Tomita M."/>
            <person name="Numata K."/>
            <person name="Arakawa K."/>
        </authorList>
    </citation>
    <scope>NUCLEOTIDE SEQUENCE</scope>
</reference>
<dbReference type="Proteomes" id="UP000886998">
    <property type="component" value="Unassembled WGS sequence"/>
</dbReference>
<comment type="similarity">
    <text evidence="2">Belongs to the THOC5 family.</text>
</comment>
<evidence type="ECO:0000256" key="1">
    <source>
        <dbReference type="ARBA" id="ARBA00004123"/>
    </source>
</evidence>
<dbReference type="InterPro" id="IPR012337">
    <property type="entry name" value="RNaseH-like_sf"/>
</dbReference>
<gene>
    <name evidence="6" type="primary">Thoc5</name>
    <name evidence="6" type="ORF">TNIN_444631</name>
</gene>
<dbReference type="InterPro" id="IPR008906">
    <property type="entry name" value="HATC_C_dom"/>
</dbReference>
<dbReference type="SUPFAM" id="SSF53098">
    <property type="entry name" value="Ribonuclease H-like"/>
    <property type="match status" value="1"/>
</dbReference>
<evidence type="ECO:0000256" key="2">
    <source>
        <dbReference type="ARBA" id="ARBA00008044"/>
    </source>
</evidence>
<sequence length="732" mass="84651">MKTVRYLKVSNQKLESLNKYESHPMSSNLQLSTLCDPRFRLNFIESPEEVKKLAVAKMRNIYTTQKTSNPDNIKTRTKEQNKKGLAKFFDVFGSNSNSENTRNSSQEAEKELNEYLSMPRVSFEHDPLDWWKVHYESFPSLEVLARKYLCIQISSEASERVFSSGESRKQKVDALHLQYQNLLYEVTHLQKEVTKCLEFKSLDEDIELVTVEEFYKDAPESISRPEITKHDPHELRLARLFWESEQRKRFAQKLKEAEVIKLKYIQEQKVLQGNLSNVLPILKSIIEAAEPFQSKMGMPFQVIRVPHKLAKYLCKPLYVLYVQACAYKEHCLGKNMEINVEGNIDEIKALQTKAEDMSEESGESDREESSEVVVHRQTESNKKSETKKDVLMKHPMTVIISIEKESKIVLEFRYLVHLHIITVVIKSVSPEPMSTELVGDLLRTDTFLNSLFPEDTGRDSPNLASIYVLKSKFGYEDSPFSNVTTGWPFLWAQKICGLDFLSPIPGEIFDSKNLYKKIPSSMEKTINAICSRLESRNHLYHQMITLEQKINVPPNFAALYPSNVSSQLKKWYPVPWKEILNEPNAEELQNLDIINKDTLIYKAELQRGSAVLSVLVTISPEYPVKTPVLVLHLNWKGSHTTRSSFALRELEEEINVNLMETLSPEFKENLLLCQLYHLAVCFDVFLETEYSGDSFEGPHEFMREKVVVRYARGSSRSRPYKCVSNQGIFTYR</sequence>
<dbReference type="InterPro" id="IPR019163">
    <property type="entry name" value="THO_Thoc5"/>
</dbReference>
<proteinExistence type="inferred from homology"/>
<feature type="compositionally biased region" description="Basic and acidic residues" evidence="4">
    <location>
        <begin position="363"/>
        <end position="386"/>
    </location>
</feature>
<keyword evidence="7" id="KW-1185">Reference proteome</keyword>
<evidence type="ECO:0000259" key="5">
    <source>
        <dbReference type="Pfam" id="PF05699"/>
    </source>
</evidence>
<evidence type="ECO:0000313" key="6">
    <source>
        <dbReference type="EMBL" id="GFY74312.1"/>
    </source>
</evidence>
<evidence type="ECO:0000256" key="3">
    <source>
        <dbReference type="ARBA" id="ARBA00023242"/>
    </source>
</evidence>
<dbReference type="GO" id="GO:0000445">
    <property type="term" value="C:THO complex part of transcription export complex"/>
    <property type="evidence" value="ECO:0007669"/>
    <property type="project" value="TreeGrafter"/>
</dbReference>
<comment type="caution">
    <text evidence="6">The sequence shown here is derived from an EMBL/GenBank/DDBJ whole genome shotgun (WGS) entry which is preliminary data.</text>
</comment>
<dbReference type="PANTHER" id="PTHR13375:SF3">
    <property type="entry name" value="THO COMPLEX SUBUNIT 5 HOMOLOG"/>
    <property type="match status" value="1"/>
</dbReference>
<evidence type="ECO:0000256" key="4">
    <source>
        <dbReference type="SAM" id="MobiDB-lite"/>
    </source>
</evidence>
<feature type="domain" description="HAT C-terminal dimerisation" evidence="5">
    <location>
        <begin position="111"/>
        <end position="165"/>
    </location>
</feature>